<dbReference type="EMBL" id="CAUM01000039">
    <property type="protein sequence ID" value="CCV04597.1"/>
    <property type="molecule type" value="Genomic_DNA"/>
</dbReference>
<dbReference type="PANTHER" id="PTHR30537">
    <property type="entry name" value="HTH-TYPE TRANSCRIPTIONAL REGULATOR"/>
    <property type="match status" value="1"/>
</dbReference>
<dbReference type="SUPFAM" id="SSF53850">
    <property type="entry name" value="Periplasmic binding protein-like II"/>
    <property type="match status" value="1"/>
</dbReference>
<evidence type="ECO:0000256" key="1">
    <source>
        <dbReference type="ARBA" id="ARBA00009437"/>
    </source>
</evidence>
<feature type="domain" description="LysR substrate-binding" evidence="2">
    <location>
        <begin position="2"/>
        <end position="107"/>
    </location>
</feature>
<dbReference type="InterPro" id="IPR005119">
    <property type="entry name" value="LysR_subst-bd"/>
</dbReference>
<keyword evidence="4" id="KW-1185">Reference proteome</keyword>
<reference evidence="3 4" key="1">
    <citation type="submission" date="2013-02" db="EMBL/GenBank/DDBJ databases">
        <authorList>
            <person name="Genoscope - CEA"/>
        </authorList>
    </citation>
    <scope>NUCLEOTIDE SEQUENCE [LARGE SCALE GENOMIC DNA]</scope>
    <source>
        <strain evidence="3 4">STM 2683</strain>
    </source>
</reference>
<dbReference type="Pfam" id="PF03466">
    <property type="entry name" value="LysR_substrate"/>
    <property type="match status" value="1"/>
</dbReference>
<evidence type="ECO:0000259" key="2">
    <source>
        <dbReference type="Pfam" id="PF03466"/>
    </source>
</evidence>
<organism evidence="3 4">
    <name type="scientific">Mesorhizobium metallidurans STM 2683</name>
    <dbReference type="NCBI Taxonomy" id="1297569"/>
    <lineage>
        <taxon>Bacteria</taxon>
        <taxon>Pseudomonadati</taxon>
        <taxon>Pseudomonadota</taxon>
        <taxon>Alphaproteobacteria</taxon>
        <taxon>Hyphomicrobiales</taxon>
        <taxon>Phyllobacteriaceae</taxon>
        <taxon>Mesorhizobium</taxon>
    </lineage>
</organism>
<comment type="caution">
    <text evidence="3">The sequence shown here is derived from an EMBL/GenBank/DDBJ whole genome shotgun (WGS) entry which is preliminary data.</text>
</comment>
<name>M5EJP3_9HYPH</name>
<sequence length="111" mass="12296">MLASYTLLHDAHDFWRQFIDAAFPPGTRKPTRHIRFSQTSLAIEAAIAGQGLALASQFFVASDIASGKLVRAAATQLRVDADFYLLRPRKPRNPATVSEVRNWLAEVSGEK</sequence>
<dbReference type="OrthoDB" id="9807765at2"/>
<accession>M5EJP3</accession>
<dbReference type="RefSeq" id="WP_008873572.1">
    <property type="nucleotide sequence ID" value="NZ_CAUM01000039.1"/>
</dbReference>
<protein>
    <submittedName>
        <fullName evidence="3">Transcriptional regulator, LysR family</fullName>
    </submittedName>
</protein>
<dbReference type="Proteomes" id="UP000012062">
    <property type="component" value="Unassembled WGS sequence"/>
</dbReference>
<dbReference type="PANTHER" id="PTHR30537:SF5">
    <property type="entry name" value="HTH-TYPE TRANSCRIPTIONAL ACTIVATOR TTDR-RELATED"/>
    <property type="match status" value="1"/>
</dbReference>
<comment type="similarity">
    <text evidence="1">Belongs to the LysR transcriptional regulatory family.</text>
</comment>
<dbReference type="eggNOG" id="COG0583">
    <property type="taxonomic scope" value="Bacteria"/>
</dbReference>
<evidence type="ECO:0000313" key="3">
    <source>
        <dbReference type="EMBL" id="CCV04597.1"/>
    </source>
</evidence>
<dbReference type="Gene3D" id="3.40.190.10">
    <property type="entry name" value="Periplasmic binding protein-like II"/>
    <property type="match status" value="2"/>
</dbReference>
<dbReference type="AlphaFoldDB" id="M5EJP3"/>
<gene>
    <name evidence="3" type="ORF">MESS2_1330021</name>
</gene>
<proteinExistence type="inferred from homology"/>
<evidence type="ECO:0000313" key="4">
    <source>
        <dbReference type="Proteomes" id="UP000012062"/>
    </source>
</evidence>
<dbReference type="InterPro" id="IPR058163">
    <property type="entry name" value="LysR-type_TF_proteobact-type"/>
</dbReference>